<dbReference type="Pfam" id="PF00072">
    <property type="entry name" value="Response_reg"/>
    <property type="match status" value="1"/>
</dbReference>
<keyword evidence="6" id="KW-0238">DNA-binding</keyword>
<evidence type="ECO:0000256" key="6">
    <source>
        <dbReference type="ARBA" id="ARBA00023125"/>
    </source>
</evidence>
<gene>
    <name evidence="11" type="ORF">K4A83_02675</name>
</gene>
<dbReference type="InterPro" id="IPR036097">
    <property type="entry name" value="HisK_dim/P_sf"/>
</dbReference>
<dbReference type="Gene3D" id="3.40.50.2300">
    <property type="match status" value="1"/>
</dbReference>
<dbReference type="CDD" id="cd17574">
    <property type="entry name" value="REC_OmpR"/>
    <property type="match status" value="1"/>
</dbReference>
<dbReference type="PROSITE" id="PS50110">
    <property type="entry name" value="RESPONSE_REGULATORY"/>
    <property type="match status" value="1"/>
</dbReference>
<dbReference type="InterPro" id="IPR003661">
    <property type="entry name" value="HisK_dim/P_dom"/>
</dbReference>
<dbReference type="RefSeq" id="WP_265262844.1">
    <property type="nucleotide sequence ID" value="NZ_JAIHOM010000008.1"/>
</dbReference>
<dbReference type="EMBL" id="JAIHOM010000008">
    <property type="protein sequence ID" value="MCW6035179.1"/>
    <property type="molecule type" value="Genomic_DNA"/>
</dbReference>
<feature type="modified residue" description="4-aspartylphosphate" evidence="8">
    <location>
        <position position="52"/>
    </location>
</feature>
<dbReference type="InterPro" id="IPR001789">
    <property type="entry name" value="Sig_transdc_resp-reg_receiver"/>
</dbReference>
<dbReference type="Gene3D" id="1.10.287.130">
    <property type="match status" value="1"/>
</dbReference>
<dbReference type="SUPFAM" id="SSF47384">
    <property type="entry name" value="Homodimeric domain of signal transducing histidine kinase"/>
    <property type="match status" value="1"/>
</dbReference>
<proteinExistence type="predicted"/>
<dbReference type="PANTHER" id="PTHR48111:SF1">
    <property type="entry name" value="TWO-COMPONENT RESPONSE REGULATOR ORR33"/>
    <property type="match status" value="1"/>
</dbReference>
<evidence type="ECO:0000256" key="7">
    <source>
        <dbReference type="ARBA" id="ARBA00023163"/>
    </source>
</evidence>
<dbReference type="EC" id="2.7.13.3" evidence="2"/>
<keyword evidence="7" id="KW-0804">Transcription</keyword>
<evidence type="ECO:0000256" key="3">
    <source>
        <dbReference type="ARBA" id="ARBA00022553"/>
    </source>
</evidence>
<keyword evidence="4" id="KW-0902">Two-component regulatory system</keyword>
<evidence type="ECO:0000256" key="4">
    <source>
        <dbReference type="ARBA" id="ARBA00023012"/>
    </source>
</evidence>
<evidence type="ECO:0000313" key="11">
    <source>
        <dbReference type="EMBL" id="MCW6035179.1"/>
    </source>
</evidence>
<organism evidence="11 12">
    <name type="scientific">Spirulina subsalsa FACHB-351</name>
    <dbReference type="NCBI Taxonomy" id="234711"/>
    <lineage>
        <taxon>Bacteria</taxon>
        <taxon>Bacillati</taxon>
        <taxon>Cyanobacteriota</taxon>
        <taxon>Cyanophyceae</taxon>
        <taxon>Spirulinales</taxon>
        <taxon>Spirulinaceae</taxon>
        <taxon>Spirulina</taxon>
    </lineage>
</organism>
<evidence type="ECO:0000256" key="9">
    <source>
        <dbReference type="SAM" id="Coils"/>
    </source>
</evidence>
<accession>A0ABT3L0Z9</accession>
<feature type="coiled-coil region" evidence="9">
    <location>
        <begin position="119"/>
        <end position="159"/>
    </location>
</feature>
<dbReference type="CDD" id="cd00082">
    <property type="entry name" value="HisKA"/>
    <property type="match status" value="1"/>
</dbReference>
<protein>
    <recommendedName>
        <fullName evidence="2">histidine kinase</fullName>
        <ecNumber evidence="2">2.7.13.3</ecNumber>
    </recommendedName>
</protein>
<dbReference type="PANTHER" id="PTHR48111">
    <property type="entry name" value="REGULATOR OF RPOS"/>
    <property type="match status" value="1"/>
</dbReference>
<evidence type="ECO:0000256" key="5">
    <source>
        <dbReference type="ARBA" id="ARBA00023015"/>
    </source>
</evidence>
<keyword evidence="9" id="KW-0175">Coiled coil</keyword>
<evidence type="ECO:0000256" key="1">
    <source>
        <dbReference type="ARBA" id="ARBA00000085"/>
    </source>
</evidence>
<sequence>MKRILVIEDEQHLCKQIATILQAEGFDVIRTTSAAEGIDFARQQSPDLIVCDILMPDLSGYDVLNALQADINTAMIPFVFLSAKANHSDIREGMNLGADDYLTKPFSAQELLEAIAARLKKQEKLVNRVQVLCQQLKNLESLIEAKENLLENLTQELRRPLSNVNMAIMMLEANSPQERRQYYLQILKDEFEREITILNQATELRRLLSPENIKLLHQFNLLNKQW</sequence>
<dbReference type="Proteomes" id="UP001526426">
    <property type="component" value="Unassembled WGS sequence"/>
</dbReference>
<keyword evidence="3 8" id="KW-0597">Phosphoprotein</keyword>
<dbReference type="InterPro" id="IPR039420">
    <property type="entry name" value="WalR-like"/>
</dbReference>
<evidence type="ECO:0000256" key="8">
    <source>
        <dbReference type="PROSITE-ProRule" id="PRU00169"/>
    </source>
</evidence>
<name>A0ABT3L0Z9_9CYAN</name>
<keyword evidence="12" id="KW-1185">Reference proteome</keyword>
<feature type="domain" description="Response regulatory" evidence="10">
    <location>
        <begin position="3"/>
        <end position="119"/>
    </location>
</feature>
<evidence type="ECO:0000313" key="12">
    <source>
        <dbReference type="Proteomes" id="UP001526426"/>
    </source>
</evidence>
<comment type="caution">
    <text evidence="11">The sequence shown here is derived from an EMBL/GenBank/DDBJ whole genome shotgun (WGS) entry which is preliminary data.</text>
</comment>
<dbReference type="SUPFAM" id="SSF52172">
    <property type="entry name" value="CheY-like"/>
    <property type="match status" value="1"/>
</dbReference>
<evidence type="ECO:0000256" key="2">
    <source>
        <dbReference type="ARBA" id="ARBA00012438"/>
    </source>
</evidence>
<reference evidence="11 12" key="1">
    <citation type="submission" date="2021-08" db="EMBL/GenBank/DDBJ databases">
        <title>Draft genome sequence of Spirulina subsalsa with high tolerance to salinity and hype-accumulation of phycocyanin.</title>
        <authorList>
            <person name="Pei H."/>
            <person name="Jiang L."/>
        </authorList>
    </citation>
    <scope>NUCLEOTIDE SEQUENCE [LARGE SCALE GENOMIC DNA]</scope>
    <source>
        <strain evidence="11 12">FACHB-351</strain>
    </source>
</reference>
<keyword evidence="5" id="KW-0805">Transcription regulation</keyword>
<dbReference type="SMART" id="SM00448">
    <property type="entry name" value="REC"/>
    <property type="match status" value="1"/>
</dbReference>
<comment type="catalytic activity">
    <reaction evidence="1">
        <text>ATP + protein L-histidine = ADP + protein N-phospho-L-histidine.</text>
        <dbReference type="EC" id="2.7.13.3"/>
    </reaction>
</comment>
<dbReference type="InterPro" id="IPR011006">
    <property type="entry name" value="CheY-like_superfamily"/>
</dbReference>
<evidence type="ECO:0000259" key="10">
    <source>
        <dbReference type="PROSITE" id="PS50110"/>
    </source>
</evidence>